<evidence type="ECO:0000313" key="3">
    <source>
        <dbReference type="EMBL" id="TID46819.1"/>
    </source>
</evidence>
<dbReference type="Proteomes" id="UP000306421">
    <property type="component" value="Unassembled WGS sequence"/>
</dbReference>
<comment type="caution">
    <text evidence="2">The sequence shown here is derived from an EMBL/GenBank/DDBJ whole genome shotgun (WGS) entry which is preliminary data.</text>
</comment>
<dbReference type="Proteomes" id="UP000270757">
    <property type="component" value="Unassembled WGS sequence"/>
</dbReference>
<dbReference type="EMBL" id="QFGG01000001">
    <property type="protein sequence ID" value="TID46819.1"/>
    <property type="molecule type" value="Genomic_DNA"/>
</dbReference>
<reference evidence="3 6" key="2">
    <citation type="submission" date="2018-04" db="EMBL/GenBank/DDBJ databases">
        <title>Whole genome sequence comparison of clinical and drinking water Legionella pneumophila isolates.</title>
        <authorList>
            <person name="Garner E."/>
        </authorList>
    </citation>
    <scope>NUCLEOTIDE SEQUENCE [LARGE SCALE GENOMIC DNA]</scope>
    <source>
        <strain evidence="3 6">WH02</strain>
    </source>
</reference>
<keyword evidence="4" id="KW-1185">Reference proteome</keyword>
<protein>
    <submittedName>
        <fullName evidence="2">Uncharacterized protein</fullName>
    </submittedName>
</protein>
<dbReference type="EMBL" id="QZWB01000001">
    <property type="protein sequence ID" value="RJT49183.1"/>
    <property type="molecule type" value="Genomic_DNA"/>
</dbReference>
<evidence type="ECO:0000313" key="2">
    <source>
        <dbReference type="EMBL" id="RJT49183.1"/>
    </source>
</evidence>
<accession>A0A3A5LW46</accession>
<organism evidence="2 5">
    <name type="scientific">Legionella taurinensis</name>
    <dbReference type="NCBI Taxonomy" id="70611"/>
    <lineage>
        <taxon>Bacteria</taxon>
        <taxon>Pseudomonadati</taxon>
        <taxon>Pseudomonadota</taxon>
        <taxon>Gammaproteobacteria</taxon>
        <taxon>Legionellales</taxon>
        <taxon>Legionellaceae</taxon>
        <taxon>Legionella</taxon>
    </lineage>
</organism>
<evidence type="ECO:0000313" key="1">
    <source>
        <dbReference type="EMBL" id="PUT49455.1"/>
    </source>
</evidence>
<reference evidence="2 5" key="3">
    <citation type="submission" date="2018-09" db="EMBL/GenBank/DDBJ databases">
        <title>Draft genome sequences of Legionella taurinensis isolated from water samples.</title>
        <authorList>
            <person name="Chakeri A."/>
            <person name="Allerberger F."/>
            <person name="Kundi M."/>
            <person name="Ruppitsch W."/>
            <person name="Schmid D."/>
        </authorList>
    </citation>
    <scope>NUCLEOTIDE SEQUENCE [LARGE SCALE GENOMIC DNA]</scope>
    <source>
        <strain evidence="2 5">4570-18-6</strain>
    </source>
</reference>
<evidence type="ECO:0000313" key="6">
    <source>
        <dbReference type="Proteomes" id="UP000306421"/>
    </source>
</evidence>
<evidence type="ECO:0000313" key="4">
    <source>
        <dbReference type="Proteomes" id="UP000251035"/>
    </source>
</evidence>
<gene>
    <name evidence="2" type="ORF">D6J04_00555</name>
    <name evidence="1" type="ORF">DB745_01800</name>
    <name evidence="3" type="ORF">DIZ81_01795</name>
</gene>
<name>A0A3A5LW46_9GAMM</name>
<dbReference type="EMBL" id="QCXM01000001">
    <property type="protein sequence ID" value="PUT49455.1"/>
    <property type="molecule type" value="Genomic_DNA"/>
</dbReference>
<proteinExistence type="predicted"/>
<dbReference type="AlphaFoldDB" id="A0A3A5LW46"/>
<reference evidence="1 4" key="1">
    <citation type="submission" date="2018-04" db="EMBL/GenBank/DDBJ databases">
        <title>Whole genome sequence comparison of clinical and drinking water Legionella pneumophila isolates associated with the Flint Water Crisis.</title>
        <authorList>
            <person name="Garner E."/>
            <person name="Brown C."/>
            <person name="Schwake O."/>
            <person name="Coil D."/>
            <person name="Jospin G."/>
            <person name="Eisen J."/>
            <person name="Edwards M."/>
            <person name="Pruden A."/>
        </authorList>
    </citation>
    <scope>NUCLEOTIDE SEQUENCE [LARGE SCALE GENOMIC DNA]</scope>
    <source>
        <strain evidence="1 4">Genessee03</strain>
    </source>
</reference>
<evidence type="ECO:0000313" key="5">
    <source>
        <dbReference type="Proteomes" id="UP000270757"/>
    </source>
</evidence>
<dbReference type="Proteomes" id="UP000251035">
    <property type="component" value="Unassembled WGS sequence"/>
</dbReference>
<sequence length="66" mass="7546">MMPACAGETSIGSPAPFAIHTRLFDHEGIPGFYLKKLINELFLFKFEIIAASFWQILCLKKDKMIR</sequence>